<name>A0A438MYS3_EXOME</name>
<keyword evidence="4 10" id="KW-0812">Transmembrane</keyword>
<reference evidence="12 13" key="1">
    <citation type="submission" date="2017-03" db="EMBL/GenBank/DDBJ databases">
        <title>Genomes of endolithic fungi from Antarctica.</title>
        <authorList>
            <person name="Coleine C."/>
            <person name="Masonjones S."/>
            <person name="Stajich J.E."/>
        </authorList>
    </citation>
    <scope>NUCLEOTIDE SEQUENCE [LARGE SCALE GENOMIC DNA]</scope>
    <source>
        <strain evidence="12 13">CCFEE 6314</strain>
    </source>
</reference>
<dbReference type="Proteomes" id="UP000288859">
    <property type="component" value="Unassembled WGS sequence"/>
</dbReference>
<dbReference type="VEuPathDB" id="FungiDB:PV10_05649"/>
<comment type="caution">
    <text evidence="12">The sequence shown here is derived from an EMBL/GenBank/DDBJ whole genome shotgun (WGS) entry which is preliminary data.</text>
</comment>
<evidence type="ECO:0000256" key="8">
    <source>
        <dbReference type="ARBA" id="ARBA00023128"/>
    </source>
</evidence>
<protein>
    <submittedName>
        <fullName evidence="12">Uncharacterized protein</fullName>
    </submittedName>
</protein>
<evidence type="ECO:0000256" key="7">
    <source>
        <dbReference type="ARBA" id="ARBA00022989"/>
    </source>
</evidence>
<comment type="similarity">
    <text evidence="2 11">Belongs to the mitochondrial carrier (TC 2.A.29) family.</text>
</comment>
<dbReference type="Gene3D" id="1.50.40.10">
    <property type="entry name" value="Mitochondrial carrier domain"/>
    <property type="match status" value="1"/>
</dbReference>
<keyword evidence="6" id="KW-0999">Mitochondrion inner membrane</keyword>
<dbReference type="PANTHER" id="PTHR45683">
    <property type="entry name" value="MITOCHONDRIAL NICOTINAMIDE ADENINE DINUCLEOTIDE TRANSPORTER 1-RELATED-RELATED"/>
    <property type="match status" value="1"/>
</dbReference>
<dbReference type="Pfam" id="PF00153">
    <property type="entry name" value="Mito_carr"/>
    <property type="match status" value="3"/>
</dbReference>
<proteinExistence type="inferred from homology"/>
<dbReference type="InterPro" id="IPR002067">
    <property type="entry name" value="MCP"/>
</dbReference>
<dbReference type="EMBL" id="NAJM01000041">
    <property type="protein sequence ID" value="RVX68070.1"/>
    <property type="molecule type" value="Genomic_DNA"/>
</dbReference>
<sequence length="344" mass="37720">MILDLGTSTYSRYSLSLMTTSQSHGLSPATIETISGLAAGLVSTVIVHPLDIIKTRLQVDTSSHPLLNSSRSVLRDILRNEGPTRIAALYRGLTPNLVGNSAGWGLYFLWYRQAQDLIRNVREYTPGRPLTAVDYLAASSMSGLLSAILTNPIWVVKTRMLSTSASQTGAYPGMIPGLRAIYKSEGMRGFFHGLTPTLAGVSHGSLYFLAYEKLKVWRKRQHLDGQLTNTDTLITSSLSKIFAGVATYPHQLVRARLQTYDPSAATHVKGPGVINLIKMVWRNEGLVGFYKGLFPNLLRVVPSTCVTFLVYENTRWALPNLFGSTDEETVNSTVVPKQGKTGTL</sequence>
<evidence type="ECO:0000256" key="9">
    <source>
        <dbReference type="ARBA" id="ARBA00023136"/>
    </source>
</evidence>
<dbReference type="PROSITE" id="PS50920">
    <property type="entry name" value="SOLCAR"/>
    <property type="match status" value="3"/>
</dbReference>
<dbReference type="SUPFAM" id="SSF103506">
    <property type="entry name" value="Mitochondrial carrier"/>
    <property type="match status" value="1"/>
</dbReference>
<keyword evidence="8" id="KW-0496">Mitochondrion</keyword>
<dbReference type="OrthoDB" id="428293at2759"/>
<keyword evidence="5" id="KW-0677">Repeat</keyword>
<dbReference type="PRINTS" id="PR00926">
    <property type="entry name" value="MITOCARRIER"/>
</dbReference>
<evidence type="ECO:0000256" key="4">
    <source>
        <dbReference type="ARBA" id="ARBA00022692"/>
    </source>
</evidence>
<evidence type="ECO:0000313" key="12">
    <source>
        <dbReference type="EMBL" id="RVX68070.1"/>
    </source>
</evidence>
<keyword evidence="3 11" id="KW-0813">Transport</keyword>
<evidence type="ECO:0000313" key="13">
    <source>
        <dbReference type="Proteomes" id="UP000288859"/>
    </source>
</evidence>
<evidence type="ECO:0000256" key="11">
    <source>
        <dbReference type="RuleBase" id="RU000488"/>
    </source>
</evidence>
<evidence type="ECO:0000256" key="1">
    <source>
        <dbReference type="ARBA" id="ARBA00004448"/>
    </source>
</evidence>
<evidence type="ECO:0000256" key="5">
    <source>
        <dbReference type="ARBA" id="ARBA00022737"/>
    </source>
</evidence>
<evidence type="ECO:0000256" key="2">
    <source>
        <dbReference type="ARBA" id="ARBA00006375"/>
    </source>
</evidence>
<evidence type="ECO:0000256" key="10">
    <source>
        <dbReference type="PROSITE-ProRule" id="PRU00282"/>
    </source>
</evidence>
<dbReference type="AlphaFoldDB" id="A0A438MYS3"/>
<evidence type="ECO:0000256" key="3">
    <source>
        <dbReference type="ARBA" id="ARBA00022448"/>
    </source>
</evidence>
<organism evidence="12 13">
    <name type="scientific">Exophiala mesophila</name>
    <name type="common">Black yeast-like fungus</name>
    <dbReference type="NCBI Taxonomy" id="212818"/>
    <lineage>
        <taxon>Eukaryota</taxon>
        <taxon>Fungi</taxon>
        <taxon>Dikarya</taxon>
        <taxon>Ascomycota</taxon>
        <taxon>Pezizomycotina</taxon>
        <taxon>Eurotiomycetes</taxon>
        <taxon>Chaetothyriomycetidae</taxon>
        <taxon>Chaetothyriales</taxon>
        <taxon>Herpotrichiellaceae</taxon>
        <taxon>Exophiala</taxon>
    </lineage>
</organism>
<accession>A0A438MYS3</accession>
<keyword evidence="9 10" id="KW-0472">Membrane</keyword>
<keyword evidence="7" id="KW-1133">Transmembrane helix</keyword>
<comment type="subcellular location">
    <subcellularLocation>
        <location evidence="1">Mitochondrion inner membrane</location>
        <topology evidence="1">Multi-pass membrane protein</topology>
    </subcellularLocation>
</comment>
<feature type="repeat" description="Solcar" evidence="10">
    <location>
        <begin position="130"/>
        <end position="217"/>
    </location>
</feature>
<dbReference type="InterPro" id="IPR023395">
    <property type="entry name" value="MCP_dom_sf"/>
</dbReference>
<gene>
    <name evidence="12" type="ORF">B0A52_08209</name>
</gene>
<dbReference type="GO" id="GO:0005743">
    <property type="term" value="C:mitochondrial inner membrane"/>
    <property type="evidence" value="ECO:0007669"/>
    <property type="project" value="UniProtKB-SubCell"/>
</dbReference>
<evidence type="ECO:0000256" key="6">
    <source>
        <dbReference type="ARBA" id="ARBA00022792"/>
    </source>
</evidence>
<feature type="repeat" description="Solcar" evidence="10">
    <location>
        <begin position="27"/>
        <end position="117"/>
    </location>
</feature>
<dbReference type="InterPro" id="IPR018108">
    <property type="entry name" value="MCP_transmembrane"/>
</dbReference>
<dbReference type="GO" id="GO:0015215">
    <property type="term" value="F:nucleotide transmembrane transporter activity"/>
    <property type="evidence" value="ECO:0007669"/>
    <property type="project" value="UniProtKB-ARBA"/>
</dbReference>
<feature type="repeat" description="Solcar" evidence="10">
    <location>
        <begin position="231"/>
        <end position="317"/>
    </location>
</feature>
<dbReference type="InterPro" id="IPR044712">
    <property type="entry name" value="SLC25A32-like"/>
</dbReference>